<comment type="similarity">
    <text evidence="1">Belongs to the IF-3 family.</text>
</comment>
<keyword evidence="2" id="KW-0396">Initiation factor</keyword>
<dbReference type="PANTHER" id="PTHR10938">
    <property type="entry name" value="TRANSLATION INITIATION FACTOR IF-3"/>
    <property type="match status" value="1"/>
</dbReference>
<evidence type="ECO:0000259" key="6">
    <source>
        <dbReference type="Pfam" id="PF05198"/>
    </source>
</evidence>
<dbReference type="GO" id="GO:0043022">
    <property type="term" value="F:ribosome binding"/>
    <property type="evidence" value="ECO:0007669"/>
    <property type="project" value="TreeGrafter"/>
</dbReference>
<name>K2FDS4_9BACT</name>
<dbReference type="NCBIfam" id="TIGR00168">
    <property type="entry name" value="infC"/>
    <property type="match status" value="1"/>
</dbReference>
<comment type="caution">
    <text evidence="7">The sequence shown here is derived from an EMBL/GenBank/DDBJ whole genome shotgun (WGS) entry which is preliminary data.</text>
</comment>
<proteinExistence type="inferred from homology"/>
<feature type="domain" description="Translation initiation factor 3 N-terminal" evidence="6">
    <location>
        <begin position="8"/>
        <end position="74"/>
    </location>
</feature>
<dbReference type="PANTHER" id="PTHR10938:SF0">
    <property type="entry name" value="TRANSLATION INITIATION FACTOR IF-3, MITOCHONDRIAL"/>
    <property type="match status" value="1"/>
</dbReference>
<organism evidence="7">
    <name type="scientific">uncultured bacterium</name>
    <name type="common">gcode 4</name>
    <dbReference type="NCBI Taxonomy" id="1234023"/>
    <lineage>
        <taxon>Bacteria</taxon>
        <taxon>environmental samples</taxon>
    </lineage>
</organism>
<dbReference type="AlphaFoldDB" id="K2FDS4"/>
<dbReference type="InterPro" id="IPR019815">
    <property type="entry name" value="Translation_initiation_fac_3_C"/>
</dbReference>
<dbReference type="GO" id="GO:0003743">
    <property type="term" value="F:translation initiation factor activity"/>
    <property type="evidence" value="ECO:0007669"/>
    <property type="project" value="UniProtKB-UniRule"/>
</dbReference>
<evidence type="ECO:0000256" key="2">
    <source>
        <dbReference type="ARBA" id="ARBA00022540"/>
    </source>
</evidence>
<evidence type="ECO:0000259" key="5">
    <source>
        <dbReference type="Pfam" id="PF00707"/>
    </source>
</evidence>
<evidence type="ECO:0000256" key="3">
    <source>
        <dbReference type="ARBA" id="ARBA00022917"/>
    </source>
</evidence>
<dbReference type="Pfam" id="PF05198">
    <property type="entry name" value="IF3_N"/>
    <property type="match status" value="1"/>
</dbReference>
<sequence>MAKDNKRINEDIKASRVNVISATWEQLWILPIEKALELAEASEMDLVEIWQQDWVVLTKILDYWKLLFKQQKNISKAKTNSKKTELKTIRLTYRIWDHDLDIRRNQSIKFAKDWHPLKVVLMLKWRENQYAAQAQEKVTEFVNSLEELYKLDWRVTKAGNTFYAMLHPKK</sequence>
<protein>
    <recommendedName>
        <fullName evidence="4">Translation initiation factor IF-3</fullName>
    </recommendedName>
</protein>
<dbReference type="Gene3D" id="3.10.20.80">
    <property type="entry name" value="Translation initiation factor 3 (IF-3), N-terminal domain"/>
    <property type="match status" value="1"/>
</dbReference>
<dbReference type="Pfam" id="PF00707">
    <property type="entry name" value="IF3_C"/>
    <property type="match status" value="1"/>
</dbReference>
<dbReference type="InterPro" id="IPR036787">
    <property type="entry name" value="T_IF-3_N_sf"/>
</dbReference>
<dbReference type="InterPro" id="IPR019814">
    <property type="entry name" value="Translation_initiation_fac_3_N"/>
</dbReference>
<dbReference type="Gene3D" id="3.30.110.10">
    <property type="entry name" value="Translation initiation factor 3 (IF-3), C-terminal domain"/>
    <property type="match status" value="1"/>
</dbReference>
<evidence type="ECO:0000256" key="1">
    <source>
        <dbReference type="ARBA" id="ARBA00005439"/>
    </source>
</evidence>
<dbReference type="EMBL" id="AMFJ01000197">
    <property type="protein sequence ID" value="EKE29271.1"/>
    <property type="molecule type" value="Genomic_DNA"/>
</dbReference>
<feature type="domain" description="Translation initiation factor 3 C-terminal" evidence="5">
    <location>
        <begin position="85"/>
        <end position="169"/>
    </location>
</feature>
<dbReference type="InterPro" id="IPR036788">
    <property type="entry name" value="T_IF-3_C_sf"/>
</dbReference>
<dbReference type="InterPro" id="IPR001288">
    <property type="entry name" value="Translation_initiation_fac_3"/>
</dbReference>
<gene>
    <name evidence="7" type="ORF">ACD_2C00197G0012</name>
</gene>
<dbReference type="SUPFAM" id="SSF55200">
    <property type="entry name" value="Translation initiation factor IF3, C-terminal domain"/>
    <property type="match status" value="1"/>
</dbReference>
<reference evidence="7" key="1">
    <citation type="journal article" date="2012" name="Science">
        <title>Fermentation, hydrogen, and sulfur metabolism in multiple uncultivated bacterial phyla.</title>
        <authorList>
            <person name="Wrighton K.C."/>
            <person name="Thomas B.C."/>
            <person name="Sharon I."/>
            <person name="Miller C.S."/>
            <person name="Castelle C.J."/>
            <person name="VerBerkmoes N.C."/>
            <person name="Wilkins M.J."/>
            <person name="Hettich R.L."/>
            <person name="Lipton M.S."/>
            <person name="Williams K.H."/>
            <person name="Long P.E."/>
            <person name="Banfield J.F."/>
        </authorList>
    </citation>
    <scope>NUCLEOTIDE SEQUENCE [LARGE SCALE GENOMIC DNA]</scope>
</reference>
<evidence type="ECO:0000313" key="7">
    <source>
        <dbReference type="EMBL" id="EKE29271.1"/>
    </source>
</evidence>
<dbReference type="SUPFAM" id="SSF54364">
    <property type="entry name" value="Translation initiation factor IF3, N-terminal domain"/>
    <property type="match status" value="1"/>
</dbReference>
<dbReference type="GO" id="GO:0032790">
    <property type="term" value="P:ribosome disassembly"/>
    <property type="evidence" value="ECO:0007669"/>
    <property type="project" value="TreeGrafter"/>
</dbReference>
<evidence type="ECO:0000256" key="4">
    <source>
        <dbReference type="NCBIfam" id="TIGR00168"/>
    </source>
</evidence>
<keyword evidence="3" id="KW-0648">Protein biosynthesis</keyword>
<dbReference type="GO" id="GO:0005737">
    <property type="term" value="C:cytoplasm"/>
    <property type="evidence" value="ECO:0007669"/>
    <property type="project" value="UniProtKB-ARBA"/>
</dbReference>
<accession>K2FDS4</accession>